<feature type="compositionally biased region" description="Polar residues" evidence="1">
    <location>
        <begin position="1280"/>
        <end position="1293"/>
    </location>
</feature>
<name>A0AAN8UFN9_9MAGN</name>
<feature type="compositionally biased region" description="Low complexity" evidence="1">
    <location>
        <begin position="951"/>
        <end position="974"/>
    </location>
</feature>
<sequence length="1327" mass="143369">MGVSFKVSKIGTRFRLKPPLQSDVSVEDDTENAKDGSKVVSKNVSTSTPARKLEVNFTENREDAAGVSGSPMSGFSSNEEVSFTLNLYPDGYSIRKPLENEMENQAPIPDVPKQLHPYDRASESLFSAIESGRLPGDILDDIPCKYVDGTIICEVKDYRKLAQEGGVNGPSVDGSPTITKVRLWMSLENVVKDIPSISNNSWTYGDLMEVESRILRALQPQLSLDPTPKLDRLCDNPVAGKLNLALCSARKRRLKQLAEVTVMSNNMIHGKKVCIDRLPDSSNFRMGDLGMLSADAMPQQVQDNLTAQNVGQNSMLALRHKGLLLDASVSSLPLIPQQVKYQMGIGTPRVPQDHVPGPIMSTSGAPPSGQDMIISYTDGINPTAASLQGKRDNPDTSMSPLSNFNKRQRLAAVASDGIQQQQIGPHMDGIHGSDQLKNAMLQQQSVARGIQYPNAVGAKYSHQVLEGILNQDAGVSSFAMGHQGTRYGPKEEPVEVDKLEKLETNQIKSEMHMVGMDNTNHLDPHQSRLQQRLTQPSFIRSGIPHSPWNSLGQHAEKDLRKEDQLQKRKSVQSPRLSSGGLPQSPLSTKSGEFSTASLGHQFGSVSAAALGSSQKEKVAATSVPAVGGAASLTSSANDSMQRQHQAQMAKRRSNSLPKTPAMNNVGSPASVSNVNIPINATSPSIGTPPLADQTMLDKFSKIEMLTTRYQLNSKKNKVDDCSRKPNTFNLQPVVHCLAAVGNIEDCKDEAMPLSKSLVGGSMNVPKIRVLNFVQTERVLQGNSVSVVPKVRTRMIMSEKPNDGTVAMHYGDIDDGDFLTAEDRLPTLPSTHFADLLGEQLCSLMIREGYHVEDHLQPRPMRKNVVPNTQPNAPGISSGSSVAEMQQYADAASGQPSNEIKPTTSGNASLNSLQNLLPSTRMLPPGAPQSLQMSQGLLAAVSMPPRPPLVDPQSSLQTQPQQPQPRQLQNQQPMVQQQHLQFQRSSPMTSMNPLSHLNTIGQNSNMPLGSHTVNKPSPFQLQLLQQQQPQIQRKMMMGLGTVGMGNMNNNMVGLGGLGNAMGIGGARAMGATAISAPVGPLSGIGNVGQNPMNLNQVSNISNALGQQLRGALTPMQAATVAKLRMVQNQAGMLGGPQSNIPGISAARQMHTGSSSLSMLGQTINRGNLTPMQRMAMGQMGPPRLMNGMNPYLSHQQQQQQQQQRRPPPLQLQQQHQQQLQQQLQQQQLQQQQPQQQETTSPLQAVVSPPQVGSPSTMGILQQLNQSQQQQQQASPQQMSQRTPMSPAQQLSSGAIHQLSAGNPEACPASPQQSSQTLGSVSSITNSPI</sequence>
<feature type="region of interest" description="Disordered" evidence="1">
    <location>
        <begin position="563"/>
        <end position="593"/>
    </location>
</feature>
<evidence type="ECO:0000259" key="3">
    <source>
        <dbReference type="Pfam" id="PF20474"/>
    </source>
</evidence>
<feature type="region of interest" description="Disordered" evidence="1">
    <location>
        <begin position="19"/>
        <end position="46"/>
    </location>
</feature>
<dbReference type="PANTHER" id="PTHR13526">
    <property type="entry name" value="TRANSCRIPTION FACTOR SPT20 HOMOLOG"/>
    <property type="match status" value="1"/>
</dbReference>
<feature type="compositionally biased region" description="Low complexity" evidence="1">
    <location>
        <begin position="1260"/>
        <end position="1279"/>
    </location>
</feature>
<protein>
    <submittedName>
        <fullName evidence="4">Spt20-like, SEP domain</fullName>
    </submittedName>
</protein>
<feature type="region of interest" description="Disordered" evidence="1">
    <location>
        <begin position="854"/>
        <end position="910"/>
    </location>
</feature>
<evidence type="ECO:0000256" key="1">
    <source>
        <dbReference type="SAM" id="MobiDB-lite"/>
    </source>
</evidence>
<feature type="compositionally biased region" description="Polar residues" evidence="1">
    <location>
        <begin position="1249"/>
        <end position="1258"/>
    </location>
</feature>
<evidence type="ECO:0000313" key="4">
    <source>
        <dbReference type="EMBL" id="KAK6914660.1"/>
    </source>
</evidence>
<dbReference type="Proteomes" id="UP001370490">
    <property type="component" value="Unassembled WGS sequence"/>
</dbReference>
<evidence type="ECO:0000259" key="2">
    <source>
        <dbReference type="Pfam" id="PF12090"/>
    </source>
</evidence>
<dbReference type="GO" id="GO:0006357">
    <property type="term" value="P:regulation of transcription by RNA polymerase II"/>
    <property type="evidence" value="ECO:0007669"/>
    <property type="project" value="TreeGrafter"/>
</dbReference>
<gene>
    <name evidence="4" type="ORF">RJ641_019777</name>
</gene>
<feature type="region of interest" description="Disordered" evidence="1">
    <location>
        <begin position="1172"/>
        <end position="1216"/>
    </location>
</feature>
<feature type="region of interest" description="Disordered" evidence="1">
    <location>
        <begin position="941"/>
        <end position="974"/>
    </location>
</feature>
<feature type="compositionally biased region" description="Low complexity" evidence="1">
    <location>
        <begin position="573"/>
        <end position="587"/>
    </location>
</feature>
<feature type="region of interest" description="Disordered" evidence="1">
    <location>
        <begin position="1229"/>
        <end position="1327"/>
    </location>
</feature>
<comment type="caution">
    <text evidence="4">The sequence shown here is derived from an EMBL/GenBank/DDBJ whole genome shotgun (WGS) entry which is preliminary data.</text>
</comment>
<dbReference type="GO" id="GO:0000124">
    <property type="term" value="C:SAGA complex"/>
    <property type="evidence" value="ECO:0007669"/>
    <property type="project" value="InterPro"/>
</dbReference>
<dbReference type="Pfam" id="PF12090">
    <property type="entry name" value="Spt20_SEP"/>
    <property type="match status" value="1"/>
</dbReference>
<dbReference type="PANTHER" id="PTHR13526:SF8">
    <property type="entry name" value="TRANSCRIPTION FACTOR SPT20 HOMOLOG"/>
    <property type="match status" value="1"/>
</dbReference>
<dbReference type="InterPro" id="IPR046468">
    <property type="entry name" value="Spt20-like_SEP"/>
</dbReference>
<dbReference type="GO" id="GO:0003712">
    <property type="term" value="F:transcription coregulator activity"/>
    <property type="evidence" value="ECO:0007669"/>
    <property type="project" value="InterPro"/>
</dbReference>
<accession>A0AAN8UFN9</accession>
<feature type="compositionally biased region" description="Polar residues" evidence="1">
    <location>
        <begin position="893"/>
        <end position="910"/>
    </location>
</feature>
<organism evidence="4 5">
    <name type="scientific">Dillenia turbinata</name>
    <dbReference type="NCBI Taxonomy" id="194707"/>
    <lineage>
        <taxon>Eukaryota</taxon>
        <taxon>Viridiplantae</taxon>
        <taxon>Streptophyta</taxon>
        <taxon>Embryophyta</taxon>
        <taxon>Tracheophyta</taxon>
        <taxon>Spermatophyta</taxon>
        <taxon>Magnoliopsida</taxon>
        <taxon>eudicotyledons</taxon>
        <taxon>Gunneridae</taxon>
        <taxon>Pentapetalae</taxon>
        <taxon>Dilleniales</taxon>
        <taxon>Dilleniaceae</taxon>
        <taxon>Dillenia</taxon>
    </lineage>
</organism>
<dbReference type="EMBL" id="JBAMMX010000025">
    <property type="protein sequence ID" value="KAK6914660.1"/>
    <property type="molecule type" value="Genomic_DNA"/>
</dbReference>
<feature type="domain" description="Spt20-like SEP" evidence="2">
    <location>
        <begin position="78"/>
        <end position="234"/>
    </location>
</feature>
<dbReference type="InterPro" id="IPR021950">
    <property type="entry name" value="Spt20"/>
</dbReference>
<feature type="compositionally biased region" description="Polar residues" evidence="1">
    <location>
        <begin position="865"/>
        <end position="883"/>
    </location>
</feature>
<feature type="domain" description="PHL" evidence="3">
    <location>
        <begin position="708"/>
        <end position="859"/>
    </location>
</feature>
<feature type="compositionally biased region" description="Polar residues" evidence="1">
    <location>
        <begin position="1308"/>
        <end position="1327"/>
    </location>
</feature>
<dbReference type="InterPro" id="IPR046467">
    <property type="entry name" value="PHL_dom"/>
</dbReference>
<keyword evidence="5" id="KW-1185">Reference proteome</keyword>
<feature type="compositionally biased region" description="Low complexity" evidence="1">
    <location>
        <begin position="1193"/>
        <end position="1216"/>
    </location>
</feature>
<proteinExistence type="predicted"/>
<evidence type="ECO:0000313" key="5">
    <source>
        <dbReference type="Proteomes" id="UP001370490"/>
    </source>
</evidence>
<reference evidence="4 5" key="1">
    <citation type="submission" date="2023-12" db="EMBL/GenBank/DDBJ databases">
        <title>A high-quality genome assembly for Dillenia turbinata (Dilleniales).</title>
        <authorList>
            <person name="Chanderbali A."/>
        </authorList>
    </citation>
    <scope>NUCLEOTIDE SEQUENCE [LARGE SCALE GENOMIC DNA]</scope>
    <source>
        <strain evidence="4">LSX21</strain>
        <tissue evidence="4">Leaf</tissue>
    </source>
</reference>
<dbReference type="Pfam" id="PF20474">
    <property type="entry name" value="PHL"/>
    <property type="match status" value="1"/>
</dbReference>